<feature type="compositionally biased region" description="Polar residues" evidence="1">
    <location>
        <begin position="13"/>
        <end position="29"/>
    </location>
</feature>
<gene>
    <name evidence="2" type="ORF">MGAL_10B057711</name>
</gene>
<reference evidence="2" key="1">
    <citation type="submission" date="2018-11" db="EMBL/GenBank/DDBJ databases">
        <authorList>
            <person name="Alioto T."/>
            <person name="Alioto T."/>
        </authorList>
    </citation>
    <scope>NUCLEOTIDE SEQUENCE</scope>
</reference>
<evidence type="ECO:0000313" key="2">
    <source>
        <dbReference type="EMBL" id="VDI77665.1"/>
    </source>
</evidence>
<organism evidence="2 3">
    <name type="scientific">Mytilus galloprovincialis</name>
    <name type="common">Mediterranean mussel</name>
    <dbReference type="NCBI Taxonomy" id="29158"/>
    <lineage>
        <taxon>Eukaryota</taxon>
        <taxon>Metazoa</taxon>
        <taxon>Spiralia</taxon>
        <taxon>Lophotrochozoa</taxon>
        <taxon>Mollusca</taxon>
        <taxon>Bivalvia</taxon>
        <taxon>Autobranchia</taxon>
        <taxon>Pteriomorphia</taxon>
        <taxon>Mytilida</taxon>
        <taxon>Mytiloidea</taxon>
        <taxon>Mytilidae</taxon>
        <taxon>Mytilinae</taxon>
        <taxon>Mytilus</taxon>
    </lineage>
</organism>
<dbReference type="Proteomes" id="UP000596742">
    <property type="component" value="Unassembled WGS sequence"/>
</dbReference>
<keyword evidence="3" id="KW-1185">Reference proteome</keyword>
<feature type="compositionally biased region" description="Polar residues" evidence="1">
    <location>
        <begin position="37"/>
        <end position="58"/>
    </location>
</feature>
<comment type="caution">
    <text evidence="2">The sequence shown here is derived from an EMBL/GenBank/DDBJ whole genome shotgun (WGS) entry which is preliminary data.</text>
</comment>
<accession>A0A8B6HDF2</accession>
<protein>
    <submittedName>
        <fullName evidence="2">Uncharacterized protein</fullName>
    </submittedName>
</protein>
<dbReference type="EMBL" id="UYJE01009869">
    <property type="protein sequence ID" value="VDI77665.1"/>
    <property type="molecule type" value="Genomic_DNA"/>
</dbReference>
<evidence type="ECO:0000256" key="1">
    <source>
        <dbReference type="SAM" id="MobiDB-lite"/>
    </source>
</evidence>
<name>A0A8B6HDF2_MYTGA</name>
<dbReference type="AlphaFoldDB" id="A0A8B6HDF2"/>
<feature type="region of interest" description="Disordered" evidence="1">
    <location>
        <begin position="1"/>
        <end position="58"/>
    </location>
</feature>
<sequence length="58" mass="6902">MSEQSLIKEHNQMLEQSQNKENNKMSEQSLIKEHNQMLKQSQNKEYNQDVRTVTHQGT</sequence>
<feature type="compositionally biased region" description="Basic and acidic residues" evidence="1">
    <location>
        <begin position="1"/>
        <end position="12"/>
    </location>
</feature>
<evidence type="ECO:0000313" key="3">
    <source>
        <dbReference type="Proteomes" id="UP000596742"/>
    </source>
</evidence>
<proteinExistence type="predicted"/>